<keyword evidence="3" id="KW-1185">Reference proteome</keyword>
<gene>
    <name evidence="2" type="ORF">KDN34_01685</name>
</gene>
<name>A0ABX7YU77_9GAMM</name>
<evidence type="ECO:0000256" key="1">
    <source>
        <dbReference type="SAM" id="Phobius"/>
    </source>
</evidence>
<evidence type="ECO:0000313" key="3">
    <source>
        <dbReference type="Proteomes" id="UP000679575"/>
    </source>
</evidence>
<keyword evidence="1" id="KW-0472">Membrane</keyword>
<protein>
    <submittedName>
        <fullName evidence="2">HupE/UreJ family protein</fullName>
    </submittedName>
</protein>
<organism evidence="2 3">
    <name type="scientific">Shewanella yunxiaonensis</name>
    <dbReference type="NCBI Taxonomy" id="2829809"/>
    <lineage>
        <taxon>Bacteria</taxon>
        <taxon>Pseudomonadati</taxon>
        <taxon>Pseudomonadota</taxon>
        <taxon>Gammaproteobacteria</taxon>
        <taxon>Alteromonadales</taxon>
        <taxon>Shewanellaceae</taxon>
        <taxon>Shewanella</taxon>
    </lineage>
</organism>
<dbReference type="Pfam" id="PF04955">
    <property type="entry name" value="HupE_UreJ"/>
    <property type="match status" value="1"/>
</dbReference>
<dbReference type="PIRSF" id="PIRSF016919">
    <property type="entry name" value="HupE_UreJ"/>
    <property type="match status" value="1"/>
</dbReference>
<sequence length="199" mass="20792">MSAVDPRLMPLMLLGISLPVAAQDVVATSGFMSGLLHSFQGMDHILAAFSVGMLCTMLEKRVVCLIPLAFMFFMCLGSIAGILNAPLPVGDSFMALGVVALGVVIALNRNMPISFAMALVGVFAVFHGYEHGAAMPADAAPVTYLGGLMISTIMLQLVGILSGKILIVLDKNSRLIRITGGAIAMCGGYLILALLLQVP</sequence>
<reference evidence="2 3" key="1">
    <citation type="submission" date="2021-04" db="EMBL/GenBank/DDBJ databases">
        <title>Novel species identification of genus Shewanella.</title>
        <authorList>
            <person name="Liu G."/>
        </authorList>
    </citation>
    <scope>NUCLEOTIDE SEQUENCE [LARGE SCALE GENOMIC DNA]</scope>
    <source>
        <strain evidence="2 3">FJAT-54481</strain>
    </source>
</reference>
<keyword evidence="1" id="KW-0812">Transmembrane</keyword>
<feature type="transmembrane region" description="Helical" evidence="1">
    <location>
        <begin position="89"/>
        <end position="106"/>
    </location>
</feature>
<dbReference type="InterPro" id="IPR007038">
    <property type="entry name" value="HupE_UreJ"/>
</dbReference>
<feature type="transmembrane region" description="Helical" evidence="1">
    <location>
        <begin position="113"/>
        <end position="129"/>
    </location>
</feature>
<accession>A0ABX7YU77</accession>
<dbReference type="RefSeq" id="WP_212595225.1">
    <property type="nucleotide sequence ID" value="NZ_CP073587.1"/>
</dbReference>
<dbReference type="EMBL" id="CP073587">
    <property type="protein sequence ID" value="QUN06209.1"/>
    <property type="molecule type" value="Genomic_DNA"/>
</dbReference>
<feature type="transmembrane region" description="Helical" evidence="1">
    <location>
        <begin position="175"/>
        <end position="196"/>
    </location>
</feature>
<keyword evidence="1" id="KW-1133">Transmembrane helix</keyword>
<proteinExistence type="predicted"/>
<feature type="transmembrane region" description="Helical" evidence="1">
    <location>
        <begin position="62"/>
        <end position="83"/>
    </location>
</feature>
<feature type="transmembrane region" description="Helical" evidence="1">
    <location>
        <begin position="141"/>
        <end position="163"/>
    </location>
</feature>
<evidence type="ECO:0000313" key="2">
    <source>
        <dbReference type="EMBL" id="QUN06209.1"/>
    </source>
</evidence>
<dbReference type="Proteomes" id="UP000679575">
    <property type="component" value="Chromosome"/>
</dbReference>